<evidence type="ECO:0000259" key="16">
    <source>
        <dbReference type="PROSITE" id="PS51695"/>
    </source>
</evidence>
<feature type="binding site" evidence="15">
    <location>
        <position position="634"/>
    </location>
    <ligand>
        <name>Ca(2+)</name>
        <dbReference type="ChEBI" id="CHEBI:29108"/>
    </ligand>
</feature>
<dbReference type="CDD" id="cd04056">
    <property type="entry name" value="Peptidases_S53"/>
    <property type="match status" value="1"/>
</dbReference>
<keyword evidence="9 15" id="KW-0378">Hydrolase</keyword>
<evidence type="ECO:0000256" key="5">
    <source>
        <dbReference type="ARBA" id="ARBA00022525"/>
    </source>
</evidence>
<gene>
    <name evidence="17" type="ORF">HCDG_00137</name>
</gene>
<dbReference type="PROSITE" id="PS00138">
    <property type="entry name" value="SUBTILASE_SER"/>
    <property type="match status" value="1"/>
</dbReference>
<dbReference type="SMART" id="SM00944">
    <property type="entry name" value="Pro-kuma_activ"/>
    <property type="match status" value="1"/>
</dbReference>
<evidence type="ECO:0000256" key="13">
    <source>
        <dbReference type="ARBA" id="ARBA00023145"/>
    </source>
</evidence>
<dbReference type="InterPro" id="IPR023828">
    <property type="entry name" value="Peptidase_S8_Ser-AS"/>
</dbReference>
<feature type="active site" description="Charge relay system" evidence="15">
    <location>
        <position position="378"/>
    </location>
</feature>
<dbReference type="Proteomes" id="UP000002624">
    <property type="component" value="Unassembled WGS sequence"/>
</dbReference>
<keyword evidence="8" id="KW-0732">Signal</keyword>
<dbReference type="CDD" id="cd11377">
    <property type="entry name" value="Pro-peptidase_S53"/>
    <property type="match status" value="1"/>
</dbReference>
<dbReference type="Gene3D" id="3.40.50.200">
    <property type="entry name" value="Peptidase S8/S53 domain"/>
    <property type="match status" value="1"/>
</dbReference>
<dbReference type="OrthoDB" id="409122at2759"/>
<dbReference type="EC" id="3.4.14.10" evidence="4"/>
<dbReference type="InterPro" id="IPR030400">
    <property type="entry name" value="Sedolisin_dom"/>
</dbReference>
<evidence type="ECO:0000256" key="14">
    <source>
        <dbReference type="ARBA" id="ARBA00023180"/>
    </source>
</evidence>
<feature type="binding site" evidence="15">
    <location>
        <position position="667"/>
    </location>
    <ligand>
        <name>Ca(2+)</name>
        <dbReference type="ChEBI" id="CHEBI:29108"/>
    </ligand>
</feature>
<dbReference type="GO" id="GO:0004252">
    <property type="term" value="F:serine-type endopeptidase activity"/>
    <property type="evidence" value="ECO:0007669"/>
    <property type="project" value="UniProtKB-UniRule"/>
</dbReference>
<comment type="function">
    <text evidence="2">Secreted tripeptidyl-peptidase which degrades proteins at acidic pHs and is involved in virulence.</text>
</comment>
<keyword evidence="12" id="KW-0843">Virulence</keyword>
<dbReference type="InterPro" id="IPR015366">
    <property type="entry name" value="S53_propep"/>
</dbReference>
<keyword evidence="11 15" id="KW-0106">Calcium</keyword>
<feature type="binding site" evidence="15">
    <location>
        <position position="635"/>
    </location>
    <ligand>
        <name>Ca(2+)</name>
        <dbReference type="ChEBI" id="CHEBI:29108"/>
    </ligand>
</feature>
<dbReference type="HOGENOM" id="CLU_013783_3_0_1"/>
<dbReference type="FunFam" id="3.40.50.200:FF:000015">
    <property type="entry name" value="Tripeptidyl peptidase A"/>
    <property type="match status" value="1"/>
</dbReference>
<feature type="binding site" evidence="15">
    <location>
        <position position="669"/>
    </location>
    <ligand>
        <name>Ca(2+)</name>
        <dbReference type="ChEBI" id="CHEBI:29108"/>
    </ligand>
</feature>
<feature type="domain" description="Peptidase S53" evidence="16">
    <location>
        <begin position="302"/>
        <end position="689"/>
    </location>
</feature>
<comment type="cofactor">
    <cofactor evidence="15">
        <name>Ca(2+)</name>
        <dbReference type="ChEBI" id="CHEBI:29108"/>
    </cofactor>
    <text evidence="15">Binds 1 Ca(2+) ion per subunit.</text>
</comment>
<evidence type="ECO:0000256" key="7">
    <source>
        <dbReference type="ARBA" id="ARBA00022723"/>
    </source>
</evidence>
<evidence type="ECO:0000256" key="9">
    <source>
        <dbReference type="ARBA" id="ARBA00022801"/>
    </source>
</evidence>
<evidence type="ECO:0000256" key="12">
    <source>
        <dbReference type="ARBA" id="ARBA00023026"/>
    </source>
</evidence>
<dbReference type="EMBL" id="GG692419">
    <property type="protein sequence ID" value="EER44558.1"/>
    <property type="molecule type" value="Genomic_DNA"/>
</dbReference>
<keyword evidence="6 15" id="KW-0645">Protease</keyword>
<comment type="catalytic activity">
    <reaction evidence="1">
        <text>Release of an N-terminal tripeptide from a polypeptide.</text>
        <dbReference type="EC" id="3.4.14.10"/>
    </reaction>
</comment>
<keyword evidence="13" id="KW-0865">Zymogen</keyword>
<evidence type="ECO:0000256" key="11">
    <source>
        <dbReference type="ARBA" id="ARBA00022837"/>
    </source>
</evidence>
<proteinExistence type="predicted"/>
<evidence type="ECO:0000256" key="15">
    <source>
        <dbReference type="PROSITE-ProRule" id="PRU01032"/>
    </source>
</evidence>
<dbReference type="GO" id="GO:0008240">
    <property type="term" value="F:tripeptidyl-peptidase activity"/>
    <property type="evidence" value="ECO:0007669"/>
    <property type="project" value="UniProtKB-EC"/>
</dbReference>
<dbReference type="InterPro" id="IPR036852">
    <property type="entry name" value="Peptidase_S8/S53_dom_sf"/>
</dbReference>
<dbReference type="eggNOG" id="ENOG502QR6D">
    <property type="taxonomic scope" value="Eukaryota"/>
</dbReference>
<protein>
    <recommendedName>
        <fullName evidence="4">tripeptidyl-peptidase II</fullName>
        <ecNumber evidence="4">3.4.14.10</ecNumber>
    </recommendedName>
</protein>
<dbReference type="GO" id="GO:0005576">
    <property type="term" value="C:extracellular region"/>
    <property type="evidence" value="ECO:0007669"/>
    <property type="project" value="UniProtKB-SubCell"/>
</dbReference>
<dbReference type="SUPFAM" id="SSF54897">
    <property type="entry name" value="Protease propeptides/inhibitors"/>
    <property type="match status" value="1"/>
</dbReference>
<feature type="active site" description="Charge relay system" evidence="15">
    <location>
        <position position="592"/>
    </location>
</feature>
<keyword evidence="10 15" id="KW-0720">Serine protease</keyword>
<keyword evidence="14" id="KW-0325">Glycoprotein</keyword>
<keyword evidence="5" id="KW-0964">Secreted</keyword>
<dbReference type="GO" id="GO:0046872">
    <property type="term" value="F:metal ion binding"/>
    <property type="evidence" value="ECO:0007669"/>
    <property type="project" value="UniProtKB-UniRule"/>
</dbReference>
<dbReference type="PROSITE" id="PS51695">
    <property type="entry name" value="SEDOLISIN"/>
    <property type="match status" value="1"/>
</dbReference>
<feature type="active site" description="Charge relay system" evidence="15">
    <location>
        <position position="382"/>
    </location>
</feature>
<evidence type="ECO:0000313" key="17">
    <source>
        <dbReference type="EMBL" id="EER44558.1"/>
    </source>
</evidence>
<dbReference type="AlphaFoldDB" id="C6H456"/>
<keyword evidence="7 15" id="KW-0479">Metal-binding</keyword>
<dbReference type="OMA" id="VTITPDC"/>
<organism evidence="17 18">
    <name type="scientific">Ajellomyces capsulatus (strain H143)</name>
    <name type="common">Darling's disease fungus</name>
    <name type="synonym">Histoplasma capsulatum</name>
    <dbReference type="NCBI Taxonomy" id="544712"/>
    <lineage>
        <taxon>Eukaryota</taxon>
        <taxon>Fungi</taxon>
        <taxon>Dikarya</taxon>
        <taxon>Ascomycota</taxon>
        <taxon>Pezizomycotina</taxon>
        <taxon>Eurotiomycetes</taxon>
        <taxon>Eurotiomycetidae</taxon>
        <taxon>Onygenales</taxon>
        <taxon>Ajellomycetaceae</taxon>
        <taxon>Histoplasma</taxon>
    </lineage>
</organism>
<evidence type="ECO:0000256" key="3">
    <source>
        <dbReference type="ARBA" id="ARBA00004239"/>
    </source>
</evidence>
<dbReference type="PANTHER" id="PTHR14218:SF32">
    <property type="entry name" value="TRIPEPTIDYL PEPTIDASE SED3 (AFU_ORTHOLOGUE AFUA_3G08930)"/>
    <property type="match status" value="1"/>
</dbReference>
<dbReference type="Pfam" id="PF09286">
    <property type="entry name" value="Pro-kuma_activ"/>
    <property type="match status" value="1"/>
</dbReference>
<dbReference type="VEuPathDB" id="FungiDB:HCDG_00137"/>
<evidence type="ECO:0000256" key="6">
    <source>
        <dbReference type="ARBA" id="ARBA00022670"/>
    </source>
</evidence>
<dbReference type="STRING" id="544712.C6H456"/>
<evidence type="ECO:0000256" key="8">
    <source>
        <dbReference type="ARBA" id="ARBA00022729"/>
    </source>
</evidence>
<evidence type="ECO:0000313" key="18">
    <source>
        <dbReference type="Proteomes" id="UP000002624"/>
    </source>
</evidence>
<evidence type="ECO:0000256" key="10">
    <source>
        <dbReference type="ARBA" id="ARBA00022825"/>
    </source>
</evidence>
<evidence type="ECO:0000256" key="1">
    <source>
        <dbReference type="ARBA" id="ARBA00001910"/>
    </source>
</evidence>
<dbReference type="InterPro" id="IPR050819">
    <property type="entry name" value="Tripeptidyl-peptidase_I"/>
</dbReference>
<dbReference type="SUPFAM" id="SSF52743">
    <property type="entry name" value="Subtilisin-like"/>
    <property type="match status" value="1"/>
</dbReference>
<sequence>MEAKRSAVYRSFQIPNIRNEFLKDVPTGHTVRFLGGGPGCAPHCSPLLTVAFLFCHTYLLDTNQRYVFCLTVNNAPDTFSHPLKWSGHPPRSSRAAPSFIGACTLVLPALTFPGPSSTWCDIVEQLHSVPPGWTQQEAPHPDTLIQFRLAVTQENGWLFEQAVLDLSTPGHPKYGQYMKRDQVQQFLKPLPHVSESILLWLQQGGVPKTAIMDHGDWVNFKISVAQAESLLRTKFYYFSNLVRDVRIIRTLEYCVPPEISPYVHMIQPTTRFGQPKPDSAGNGAMRLLGLNDSCYPVNCSLAVAPSCIREIYNMGNVTATPDPRNKLGVSGYLEQYARYSDLDLFFQKFVPELKGSTFHVVSINGGLNHQNSSKSSMEASLDVQYTLGLSNATTVYYTTGGLGPMIPDLDLPDTNANTNEPYLDQLHYLLSLPDGELPAVLTTSYGENERSVPEKYANSTCNLFAQLGARGVSVLFSSGDSGPGSACQTNDGTNTTRFDPIFPAVCPFLTSVGGTQGVNPETAAYFSSGGFSDRYPRPAYQDEAVSTYLGQLGSRWAGLYNPAGRGFPDVAAQSAQFHIVDHGEPTYASGTSASAPVFAAVVAILNSIRLAEGKPVLGFLNPLLYGLKGAGLNDIVDGYSEGCTGFSRASGLSTPYIPRAGWNATVGWDPVTGLGTPNFAVLAQIVKAL</sequence>
<name>C6H456_AJECH</name>
<evidence type="ECO:0000256" key="4">
    <source>
        <dbReference type="ARBA" id="ARBA00012462"/>
    </source>
</evidence>
<comment type="subcellular location">
    <subcellularLocation>
        <location evidence="3">Secreted</location>
        <location evidence="3">Extracellular space</location>
    </subcellularLocation>
</comment>
<accession>C6H456</accession>
<dbReference type="PANTHER" id="PTHR14218">
    <property type="entry name" value="PROTEASE S8 TRIPEPTIDYL PEPTIDASE I CLN2"/>
    <property type="match status" value="1"/>
</dbReference>
<reference evidence="18" key="1">
    <citation type="submission" date="2009-05" db="EMBL/GenBank/DDBJ databases">
        <title>The genome sequence of Ajellomyces capsulatus strain H143.</title>
        <authorList>
            <person name="Champion M."/>
            <person name="Cuomo C.A."/>
            <person name="Ma L.-J."/>
            <person name="Henn M.R."/>
            <person name="Sil A."/>
            <person name="Goldman B."/>
            <person name="Young S.K."/>
            <person name="Kodira C.D."/>
            <person name="Zeng Q."/>
            <person name="Koehrsen M."/>
            <person name="Alvarado L."/>
            <person name="Berlin A.M."/>
            <person name="Borenstein D."/>
            <person name="Chen Z."/>
            <person name="Engels R."/>
            <person name="Freedman E."/>
            <person name="Gellesch M."/>
            <person name="Goldberg J."/>
            <person name="Griggs A."/>
            <person name="Gujja S."/>
            <person name="Heiman D.I."/>
            <person name="Hepburn T.A."/>
            <person name="Howarth C."/>
            <person name="Jen D."/>
            <person name="Larson L."/>
            <person name="Lewis B."/>
            <person name="Mehta T."/>
            <person name="Park D."/>
            <person name="Pearson M."/>
            <person name="Roberts A."/>
            <person name="Saif S."/>
            <person name="Shea T.D."/>
            <person name="Shenoy N."/>
            <person name="Sisk P."/>
            <person name="Stolte C."/>
            <person name="Sykes S."/>
            <person name="Walk T."/>
            <person name="White J."/>
            <person name="Yandava C."/>
            <person name="Klein B."/>
            <person name="McEwen J.G."/>
            <person name="Puccia R."/>
            <person name="Goldman G.H."/>
            <person name="Felipe M.S."/>
            <person name="Nino-Vega G."/>
            <person name="San-Blas G."/>
            <person name="Taylor J.W."/>
            <person name="Mendoza L."/>
            <person name="Galagan J.E."/>
            <person name="Nusbaum C."/>
            <person name="Birren B.W."/>
        </authorList>
    </citation>
    <scope>NUCLEOTIDE SEQUENCE [LARGE SCALE GENOMIC DNA]</scope>
    <source>
        <strain evidence="18">H143</strain>
    </source>
</reference>
<evidence type="ECO:0000256" key="2">
    <source>
        <dbReference type="ARBA" id="ARBA00002451"/>
    </source>
</evidence>
<dbReference type="GO" id="GO:0006508">
    <property type="term" value="P:proteolysis"/>
    <property type="evidence" value="ECO:0007669"/>
    <property type="project" value="UniProtKB-KW"/>
</dbReference>